<reference evidence="1" key="1">
    <citation type="submission" date="2011-11" db="EMBL/GenBank/DDBJ databases">
        <title>The Genome Sequence of Fusarium oxysporum PHW808.</title>
        <authorList>
            <consortium name="The Broad Institute Genome Sequencing Platform"/>
            <person name="Ma L.-J."/>
            <person name="Gale L.R."/>
            <person name="Schwartz D.C."/>
            <person name="Zhou S."/>
            <person name="Corby-Kistler H."/>
            <person name="Young S.K."/>
            <person name="Zeng Q."/>
            <person name="Gargeya S."/>
            <person name="Fitzgerald M."/>
            <person name="Haas B."/>
            <person name="Abouelleil A."/>
            <person name="Alvarado L."/>
            <person name="Arachchi H.M."/>
            <person name="Berlin A."/>
            <person name="Brown A."/>
            <person name="Chapman S.B."/>
            <person name="Chen Z."/>
            <person name="Dunbar C."/>
            <person name="Freedman E."/>
            <person name="Gearin G."/>
            <person name="Goldberg J."/>
            <person name="Griggs A."/>
            <person name="Gujja S."/>
            <person name="Heiman D."/>
            <person name="Howarth C."/>
            <person name="Larson L."/>
            <person name="Lui A."/>
            <person name="MacDonald P.J.P."/>
            <person name="Montmayeur A."/>
            <person name="Murphy C."/>
            <person name="Neiman D."/>
            <person name="Pearson M."/>
            <person name="Priest M."/>
            <person name="Roberts A."/>
            <person name="Saif S."/>
            <person name="Shea T."/>
            <person name="Shenoy N."/>
            <person name="Sisk P."/>
            <person name="Stolte C."/>
            <person name="Sykes S."/>
            <person name="Wortman J."/>
            <person name="Nusbaum C."/>
            <person name="Birren B."/>
        </authorList>
    </citation>
    <scope>NUCLEOTIDE SEQUENCE [LARGE SCALE GENOMIC DNA]</scope>
    <source>
        <strain evidence="1">54008</strain>
    </source>
</reference>
<dbReference type="EMBL" id="JH658847">
    <property type="protein sequence ID" value="EXL77278.1"/>
    <property type="molecule type" value="Genomic_DNA"/>
</dbReference>
<accession>X0HLI1</accession>
<dbReference type="AlphaFoldDB" id="X0HLI1"/>
<sequence length="75" mass="8159">MNTRYAREKAPAVLPVPPICHFAIRGICATATATATATVQLYQDQVVGVPAPALRAEKGHLLHISRDKDQHQDKT</sequence>
<organism evidence="1">
    <name type="scientific">Fusarium oxysporum f. sp. conglutinans race 2 54008</name>
    <dbReference type="NCBI Taxonomy" id="1089457"/>
    <lineage>
        <taxon>Eukaryota</taxon>
        <taxon>Fungi</taxon>
        <taxon>Dikarya</taxon>
        <taxon>Ascomycota</taxon>
        <taxon>Pezizomycotina</taxon>
        <taxon>Sordariomycetes</taxon>
        <taxon>Hypocreomycetidae</taxon>
        <taxon>Hypocreales</taxon>
        <taxon>Nectriaceae</taxon>
        <taxon>Fusarium</taxon>
        <taxon>Fusarium oxysporum species complex</taxon>
    </lineage>
</organism>
<name>X0HLI1_FUSOX</name>
<dbReference type="HOGENOM" id="CLU_2671179_0_0_1"/>
<gene>
    <name evidence="1" type="ORF">FOPG_08271</name>
</gene>
<dbReference type="Proteomes" id="UP000030676">
    <property type="component" value="Unassembled WGS sequence"/>
</dbReference>
<evidence type="ECO:0000313" key="1">
    <source>
        <dbReference type="EMBL" id="EXL77278.1"/>
    </source>
</evidence>
<protein>
    <submittedName>
        <fullName evidence="1">Uncharacterized protein</fullName>
    </submittedName>
</protein>
<proteinExistence type="predicted"/>
<reference evidence="1" key="2">
    <citation type="submission" date="2012-05" db="EMBL/GenBank/DDBJ databases">
        <title>The Genome Annotation of Fusarium oxysporum PHW808.</title>
        <authorList>
            <consortium name="The Broad Institute Genomics Platform"/>
            <person name="Ma L.-J."/>
            <person name="Corby-Kistler H."/>
            <person name="Broz K."/>
            <person name="Gale L.R."/>
            <person name="Jonkers W."/>
            <person name="O'Donnell K."/>
            <person name="Ploetz R."/>
            <person name="Steinberg C."/>
            <person name="Schwartz D.C."/>
            <person name="VanEtten H."/>
            <person name="Zhou S."/>
            <person name="Young S.K."/>
            <person name="Zeng Q."/>
            <person name="Gargeya S."/>
            <person name="Fitzgerald M."/>
            <person name="Abouelleil A."/>
            <person name="Alvarado L."/>
            <person name="Chapman S.B."/>
            <person name="Gainer-Dewar J."/>
            <person name="Goldberg J."/>
            <person name="Griggs A."/>
            <person name="Gujja S."/>
            <person name="Hansen M."/>
            <person name="Howarth C."/>
            <person name="Imamovic A."/>
            <person name="Ireland A."/>
            <person name="Larimer J."/>
            <person name="McCowan C."/>
            <person name="Murphy C."/>
            <person name="Pearson M."/>
            <person name="Poon T.W."/>
            <person name="Priest M."/>
            <person name="Roberts A."/>
            <person name="Saif S."/>
            <person name="Shea T."/>
            <person name="Sykes S."/>
            <person name="Wortman J."/>
            <person name="Nusbaum C."/>
            <person name="Birren B."/>
        </authorList>
    </citation>
    <scope>NUCLEOTIDE SEQUENCE</scope>
    <source>
        <strain evidence="1">54008</strain>
    </source>
</reference>